<dbReference type="Proteomes" id="UP001152795">
    <property type="component" value="Unassembled WGS sequence"/>
</dbReference>
<dbReference type="EMBL" id="CACRXK020001323">
    <property type="protein sequence ID" value="CAB3988440.1"/>
    <property type="molecule type" value="Genomic_DNA"/>
</dbReference>
<sequence>MAPIALKDKRIEELTKQLVKRFITGELAKKNVPVAVQFALSNFRYHKYLDADSNKVDRTIEGLCEKFTIHGQEHKSKSLSTLVEKFMSCALFDKQYGEKSDVHYALLKFLTVLSESPINAVYHQPHADQPEDVKDNFNWTKYLLEGEEKYIVHYYDTHEEEFWSDLESEDESDNENDQVLEGQDLDEDERKQLQVINRTVRHPEINGVTKEVRDILCENLVEAYWLTNESSRVAEETSEMSLASQWYE</sequence>
<gene>
    <name evidence="2" type="ORF">PACLA_8A024401</name>
</gene>
<evidence type="ECO:0000313" key="2">
    <source>
        <dbReference type="EMBL" id="CAB3988440.1"/>
    </source>
</evidence>
<evidence type="ECO:0000313" key="3">
    <source>
        <dbReference type="Proteomes" id="UP001152795"/>
    </source>
</evidence>
<proteinExistence type="predicted"/>
<accession>A0A7D9HQQ0</accession>
<dbReference type="InterPro" id="IPR059169">
    <property type="entry name" value="GCP5_N_ext"/>
</dbReference>
<keyword evidence="3" id="KW-1185">Reference proteome</keyword>
<dbReference type="CDD" id="cd22572">
    <property type="entry name" value="GCP5_NTD"/>
    <property type="match status" value="1"/>
</dbReference>
<reference evidence="2" key="1">
    <citation type="submission" date="2020-04" db="EMBL/GenBank/DDBJ databases">
        <authorList>
            <person name="Alioto T."/>
            <person name="Alioto T."/>
            <person name="Gomez Garrido J."/>
        </authorList>
    </citation>
    <scope>NUCLEOTIDE SEQUENCE</scope>
    <source>
        <strain evidence="2">A484AB</strain>
    </source>
</reference>
<protein>
    <submittedName>
        <fullName evidence="2">Gamma-tubulin complex component 5-like</fullName>
    </submittedName>
</protein>
<dbReference type="AlphaFoldDB" id="A0A7D9HQQ0"/>
<comment type="caution">
    <text evidence="2">The sequence shown here is derived from an EMBL/GenBank/DDBJ whole genome shotgun (WGS) entry which is preliminary data.</text>
</comment>
<evidence type="ECO:0000256" key="1">
    <source>
        <dbReference type="SAM" id="MobiDB-lite"/>
    </source>
</evidence>
<feature type="region of interest" description="Disordered" evidence="1">
    <location>
        <begin position="163"/>
        <end position="186"/>
    </location>
</feature>
<dbReference type="OrthoDB" id="5960936at2759"/>
<organism evidence="2 3">
    <name type="scientific">Paramuricea clavata</name>
    <name type="common">Red gorgonian</name>
    <name type="synonym">Violescent sea-whip</name>
    <dbReference type="NCBI Taxonomy" id="317549"/>
    <lineage>
        <taxon>Eukaryota</taxon>
        <taxon>Metazoa</taxon>
        <taxon>Cnidaria</taxon>
        <taxon>Anthozoa</taxon>
        <taxon>Octocorallia</taxon>
        <taxon>Malacalcyonacea</taxon>
        <taxon>Plexauridae</taxon>
        <taxon>Paramuricea</taxon>
    </lineage>
</organism>
<name>A0A7D9HQQ0_PARCT</name>